<dbReference type="Proteomes" id="UP000070226">
    <property type="component" value="Unassembled WGS sequence"/>
</dbReference>
<evidence type="ECO:0000256" key="11">
    <source>
        <dbReference type="ARBA" id="ARBA00030547"/>
    </source>
</evidence>
<protein>
    <recommendedName>
        <fullName evidence="6 12">1-(5-phosphoribosyl)-5-[(5-phosphoribosylamino)methylideneamino] imidazole-4-carboxamide isomerase</fullName>
        <ecNumber evidence="5 12">5.3.1.16</ecNumber>
    </recommendedName>
    <alternativeName>
        <fullName evidence="11 12">Phosphoribosylformimino-5-aminoimidazole carboxamide ribotide isomerase</fullName>
    </alternativeName>
</protein>
<evidence type="ECO:0000256" key="9">
    <source>
        <dbReference type="ARBA" id="ARBA00023102"/>
    </source>
</evidence>
<dbReference type="InterPro" id="IPR023016">
    <property type="entry name" value="HisA/PriA"/>
</dbReference>
<dbReference type="GO" id="GO:0000162">
    <property type="term" value="P:L-tryptophan biosynthetic process"/>
    <property type="evidence" value="ECO:0007669"/>
    <property type="project" value="TreeGrafter"/>
</dbReference>
<dbReference type="InterPro" id="IPR013785">
    <property type="entry name" value="Aldolase_TIM"/>
</dbReference>
<feature type="active site" description="Proton acceptor" evidence="12">
    <location>
        <position position="13"/>
    </location>
</feature>
<proteinExistence type="inferred from homology"/>
<evidence type="ECO:0000256" key="14">
    <source>
        <dbReference type="RuleBase" id="RU003658"/>
    </source>
</evidence>
<dbReference type="InterPro" id="IPR006063">
    <property type="entry name" value="HisA_bact_arch"/>
</dbReference>
<comment type="catalytic activity">
    <reaction evidence="1 12 14">
        <text>1-(5-phospho-beta-D-ribosyl)-5-[(5-phospho-beta-D-ribosylamino)methylideneamino]imidazole-4-carboxamide = 5-[(5-phospho-1-deoxy-D-ribulos-1-ylimino)methylamino]-1-(5-phospho-beta-D-ribosyl)imidazole-4-carboxamide</text>
        <dbReference type="Rhea" id="RHEA:15469"/>
        <dbReference type="ChEBI" id="CHEBI:58435"/>
        <dbReference type="ChEBI" id="CHEBI:58525"/>
        <dbReference type="EC" id="5.3.1.16"/>
    </reaction>
</comment>
<evidence type="ECO:0000313" key="16">
    <source>
        <dbReference type="Proteomes" id="UP000070226"/>
    </source>
</evidence>
<evidence type="ECO:0000256" key="4">
    <source>
        <dbReference type="ARBA" id="ARBA00009667"/>
    </source>
</evidence>
<accession>A0A133S436</accession>
<comment type="similarity">
    <text evidence="4 12 13">Belongs to the HisA/HisF family.</text>
</comment>
<evidence type="ECO:0000256" key="8">
    <source>
        <dbReference type="ARBA" id="ARBA00022605"/>
    </source>
</evidence>
<evidence type="ECO:0000256" key="3">
    <source>
        <dbReference type="ARBA" id="ARBA00005133"/>
    </source>
</evidence>
<dbReference type="NCBIfam" id="TIGR00007">
    <property type="entry name" value="1-(5-phosphoribosyl)-5-[(5-phosphoribosylamino)methylideneamino]imidazole-4-carboxamide isomerase"/>
    <property type="match status" value="1"/>
</dbReference>
<comment type="subcellular location">
    <subcellularLocation>
        <location evidence="2 12 14">Cytoplasm</location>
    </subcellularLocation>
</comment>
<name>A0A133S436_9FIRM</name>
<dbReference type="STRING" id="39777.B7L28_01265"/>
<dbReference type="PANTHER" id="PTHR43090">
    <property type="entry name" value="1-(5-PHOSPHORIBOSYL)-5-[(5-PHOSPHORIBOSYLAMINO)METHYLIDENEAMINO] IMIDAZOLE-4-CARBOXAMIDE ISOMERASE"/>
    <property type="match status" value="1"/>
</dbReference>
<dbReference type="GO" id="GO:0003949">
    <property type="term" value="F:1-(5-phosphoribosyl)-5-[(5-phosphoribosylamino)methylideneamino]imidazole-4-carboxamide isomerase activity"/>
    <property type="evidence" value="ECO:0007669"/>
    <property type="project" value="UniProtKB-UniRule"/>
</dbReference>
<comment type="pathway">
    <text evidence="3 12 14">Amino-acid biosynthesis; L-histidine biosynthesis; L-histidine from 5-phospho-alpha-D-ribose 1-diphosphate: step 4/9.</text>
</comment>
<evidence type="ECO:0000256" key="10">
    <source>
        <dbReference type="ARBA" id="ARBA00023235"/>
    </source>
</evidence>
<evidence type="ECO:0000256" key="6">
    <source>
        <dbReference type="ARBA" id="ARBA00018464"/>
    </source>
</evidence>
<evidence type="ECO:0000256" key="12">
    <source>
        <dbReference type="HAMAP-Rule" id="MF_01014"/>
    </source>
</evidence>
<keyword evidence="10 12" id="KW-0413">Isomerase</keyword>
<keyword evidence="7 12" id="KW-0963">Cytoplasm</keyword>
<dbReference type="InterPro" id="IPR006062">
    <property type="entry name" value="His_biosynth"/>
</dbReference>
<dbReference type="InterPro" id="IPR011060">
    <property type="entry name" value="RibuloseP-bd_barrel"/>
</dbReference>
<dbReference type="UniPathway" id="UPA00031">
    <property type="reaction ID" value="UER00009"/>
</dbReference>
<evidence type="ECO:0000256" key="2">
    <source>
        <dbReference type="ARBA" id="ARBA00004496"/>
    </source>
</evidence>
<keyword evidence="8 12" id="KW-0028">Amino-acid biosynthesis</keyword>
<evidence type="ECO:0000256" key="5">
    <source>
        <dbReference type="ARBA" id="ARBA00012550"/>
    </source>
</evidence>
<dbReference type="PANTHER" id="PTHR43090:SF2">
    <property type="entry name" value="1-(5-PHOSPHORIBOSYL)-5-[(5-PHOSPHORIBOSYLAMINO)METHYLIDENEAMINO] IMIDAZOLE-4-CARBOXAMIDE ISOMERASE"/>
    <property type="match status" value="1"/>
</dbReference>
<organism evidence="15">
    <name type="scientific">Veillonella atypica</name>
    <dbReference type="NCBI Taxonomy" id="39777"/>
    <lineage>
        <taxon>Bacteria</taxon>
        <taxon>Bacillati</taxon>
        <taxon>Bacillota</taxon>
        <taxon>Negativicutes</taxon>
        <taxon>Veillonellales</taxon>
        <taxon>Veillonellaceae</taxon>
        <taxon>Veillonella</taxon>
    </lineage>
</organism>
<dbReference type="EC" id="5.3.1.16" evidence="5 12"/>
<dbReference type="GO" id="GO:0005737">
    <property type="term" value="C:cytoplasm"/>
    <property type="evidence" value="ECO:0007669"/>
    <property type="project" value="UniProtKB-SubCell"/>
</dbReference>
<reference evidence="15 16" key="1">
    <citation type="submission" date="2016-01" db="EMBL/GenBank/DDBJ databases">
        <authorList>
            <person name="Oliw E.H."/>
        </authorList>
    </citation>
    <scope>NUCLEOTIDE SEQUENCE [LARGE SCALE GENOMIC DNA]</scope>
    <source>
        <strain evidence="15 16">CMW7756B</strain>
    </source>
</reference>
<feature type="active site" description="Proton donor" evidence="12">
    <location>
        <position position="135"/>
    </location>
</feature>
<evidence type="ECO:0000256" key="1">
    <source>
        <dbReference type="ARBA" id="ARBA00000901"/>
    </source>
</evidence>
<dbReference type="PATRIC" id="fig|39777.7.peg.1283"/>
<dbReference type="CDD" id="cd04732">
    <property type="entry name" value="HisA"/>
    <property type="match status" value="1"/>
</dbReference>
<dbReference type="HAMAP" id="MF_01014">
    <property type="entry name" value="HisA"/>
    <property type="match status" value="1"/>
</dbReference>
<evidence type="ECO:0000313" key="15">
    <source>
        <dbReference type="EMBL" id="KXA63678.1"/>
    </source>
</evidence>
<comment type="caution">
    <text evidence="15">The sequence shown here is derived from an EMBL/GenBank/DDBJ whole genome shotgun (WGS) entry which is preliminary data.</text>
</comment>
<dbReference type="Pfam" id="PF00977">
    <property type="entry name" value="His_biosynth"/>
    <property type="match status" value="1"/>
</dbReference>
<dbReference type="AlphaFoldDB" id="A0A133S436"/>
<dbReference type="Gene3D" id="3.20.20.70">
    <property type="entry name" value="Aldolase class I"/>
    <property type="match status" value="1"/>
</dbReference>
<gene>
    <name evidence="12" type="primary">hisA</name>
    <name evidence="15" type="ORF">HMPREF3233_01318</name>
</gene>
<sequence length="249" mass="26641">MNRGDTMIFPAIDLQDGRSVRLYKGDFAKETIINPDPVDQASQYEAAGVGALHLVDLDGAKAGKPVNVDIVKRVRAAFTGVLEIGGGIRDKDAVDLYLEMGVNRVILGSVALKNPELTKQVIAEYGPERIVIGVDGKNGKVAAEGWLDQSDVPMIDLIGAMVAAGAKYFIVTDVDRDGTMQGANEDLLGSLQEQFPTARIVASGGVRHLEDIKNLEKRGVVDSIVGKALYEGTITLEEIAAFNKENTSC</sequence>
<dbReference type="SUPFAM" id="SSF51366">
    <property type="entry name" value="Ribulose-phoshate binding barrel"/>
    <property type="match status" value="1"/>
</dbReference>
<evidence type="ECO:0000256" key="13">
    <source>
        <dbReference type="RuleBase" id="RU003657"/>
    </source>
</evidence>
<evidence type="ECO:0000256" key="7">
    <source>
        <dbReference type="ARBA" id="ARBA00022490"/>
    </source>
</evidence>
<dbReference type="InterPro" id="IPR044524">
    <property type="entry name" value="Isoase_HisA-like"/>
</dbReference>
<keyword evidence="9 12" id="KW-0368">Histidine biosynthesis</keyword>
<dbReference type="FunFam" id="3.20.20.70:FF:000009">
    <property type="entry name" value="1-(5-phosphoribosyl)-5-[(5-phosphoribosylamino)methylideneamino] imidazole-4-carboxamide isomerase"/>
    <property type="match status" value="1"/>
</dbReference>
<dbReference type="GO" id="GO:0000105">
    <property type="term" value="P:L-histidine biosynthetic process"/>
    <property type="evidence" value="ECO:0007669"/>
    <property type="project" value="UniProtKB-UniRule"/>
</dbReference>
<dbReference type="EMBL" id="LRQT01000055">
    <property type="protein sequence ID" value="KXA63678.1"/>
    <property type="molecule type" value="Genomic_DNA"/>
</dbReference>